<keyword evidence="1" id="KW-0678">Repressor</keyword>
<feature type="domain" description="HTH merR-type" evidence="5">
    <location>
        <begin position="11"/>
        <end position="75"/>
    </location>
</feature>
<dbReference type="Pfam" id="PF13411">
    <property type="entry name" value="MerR_1"/>
    <property type="match status" value="1"/>
</dbReference>
<keyword evidence="2" id="KW-0805">Transcription regulation</keyword>
<comment type="caution">
    <text evidence="6">The sequence shown here is derived from an EMBL/GenBank/DDBJ whole genome shotgun (WGS) entry which is preliminary data.</text>
</comment>
<dbReference type="InterPro" id="IPR047057">
    <property type="entry name" value="MerR_fam"/>
</dbReference>
<sequence length="345" mass="36840">MRCSTQFLSASEAAQRLGVSTKALRLYEQRGLVTPERTVAGYRTYGPDEMIRAAEIVALRALGLSLAQVAHVLKGDAQSLEPALAAHEATLEAGIRQLVETIAKVRGLRADLARGQAPADGELARLLNPSAEFGTAFDLPWPWGGERFELREIRPLNYIIGPLGSGKTRLAICLAENLPNAAFLGLERINDGNAVTVARLEADSALRSRVDQTLAWLTDEGATESEALTALLVGLESEGHVVLVVDMVEQGLDQATQEALIVHLRQRAKTGARALFLMTRSSAILDLAAIGPDESIILCPANHSPPTLVAPYPGTPGYEAVATCLASPEVRARTAGMIAWRTQAA</sequence>
<protein>
    <recommendedName>
        <fullName evidence="5">HTH merR-type domain-containing protein</fullName>
    </recommendedName>
</protein>
<name>A0ABM8R9C9_9BURK</name>
<proteinExistence type="predicted"/>
<dbReference type="InterPro" id="IPR009061">
    <property type="entry name" value="DNA-bd_dom_put_sf"/>
</dbReference>
<dbReference type="InterPro" id="IPR027417">
    <property type="entry name" value="P-loop_NTPase"/>
</dbReference>
<dbReference type="SUPFAM" id="SSF52540">
    <property type="entry name" value="P-loop containing nucleoside triphosphate hydrolases"/>
    <property type="match status" value="1"/>
</dbReference>
<keyword evidence="7" id="KW-1185">Reference proteome</keyword>
<dbReference type="PROSITE" id="PS50937">
    <property type="entry name" value="HTH_MERR_2"/>
    <property type="match status" value="1"/>
</dbReference>
<keyword evidence="4" id="KW-0804">Transcription</keyword>
<organism evidence="6 7">
    <name type="scientific">Paraburkholderia haematera</name>
    <dbReference type="NCBI Taxonomy" id="2793077"/>
    <lineage>
        <taxon>Bacteria</taxon>
        <taxon>Pseudomonadati</taxon>
        <taxon>Pseudomonadota</taxon>
        <taxon>Betaproteobacteria</taxon>
        <taxon>Burkholderiales</taxon>
        <taxon>Burkholderiaceae</taxon>
        <taxon>Paraburkholderia</taxon>
    </lineage>
</organism>
<dbReference type="PANTHER" id="PTHR30204:SF69">
    <property type="entry name" value="MERR-FAMILY TRANSCRIPTIONAL REGULATOR"/>
    <property type="match status" value="1"/>
</dbReference>
<dbReference type="PROSITE" id="PS00552">
    <property type="entry name" value="HTH_MERR_1"/>
    <property type="match status" value="1"/>
</dbReference>
<keyword evidence="3" id="KW-0238">DNA-binding</keyword>
<evidence type="ECO:0000256" key="4">
    <source>
        <dbReference type="ARBA" id="ARBA00023163"/>
    </source>
</evidence>
<dbReference type="SMART" id="SM00422">
    <property type="entry name" value="HTH_MERR"/>
    <property type="match status" value="1"/>
</dbReference>
<evidence type="ECO:0000256" key="2">
    <source>
        <dbReference type="ARBA" id="ARBA00023015"/>
    </source>
</evidence>
<gene>
    <name evidence="6" type="ORF">R69888_02487</name>
</gene>
<evidence type="ECO:0000256" key="3">
    <source>
        <dbReference type="ARBA" id="ARBA00023125"/>
    </source>
</evidence>
<evidence type="ECO:0000313" key="6">
    <source>
        <dbReference type="EMBL" id="CAE6740475.1"/>
    </source>
</evidence>
<evidence type="ECO:0000259" key="5">
    <source>
        <dbReference type="PROSITE" id="PS50937"/>
    </source>
</evidence>
<reference evidence="6 7" key="1">
    <citation type="submission" date="2021-02" db="EMBL/GenBank/DDBJ databases">
        <authorList>
            <person name="Vanwijnsberghe S."/>
        </authorList>
    </citation>
    <scope>NUCLEOTIDE SEQUENCE [LARGE SCALE GENOMIC DNA]</scope>
    <source>
        <strain evidence="6 7">LMG 31837</strain>
    </source>
</reference>
<dbReference type="Proteomes" id="UP000672526">
    <property type="component" value="Unassembled WGS sequence"/>
</dbReference>
<dbReference type="Gene3D" id="1.10.1660.10">
    <property type="match status" value="1"/>
</dbReference>
<evidence type="ECO:0000313" key="7">
    <source>
        <dbReference type="Proteomes" id="UP000672526"/>
    </source>
</evidence>
<dbReference type="SUPFAM" id="SSF46955">
    <property type="entry name" value="Putative DNA-binding domain"/>
    <property type="match status" value="1"/>
</dbReference>
<dbReference type="PANTHER" id="PTHR30204">
    <property type="entry name" value="REDOX-CYCLING DRUG-SENSING TRANSCRIPTIONAL ACTIVATOR SOXR"/>
    <property type="match status" value="1"/>
</dbReference>
<dbReference type="CDD" id="cd00592">
    <property type="entry name" value="HTH_MerR-like"/>
    <property type="match status" value="1"/>
</dbReference>
<dbReference type="EMBL" id="CAJNBK010000005">
    <property type="protein sequence ID" value="CAE6740475.1"/>
    <property type="molecule type" value="Genomic_DNA"/>
</dbReference>
<dbReference type="RefSeq" id="WP_211611494.1">
    <property type="nucleotide sequence ID" value="NZ_CAJNBK010000005.1"/>
</dbReference>
<dbReference type="InterPro" id="IPR000551">
    <property type="entry name" value="MerR-type_HTH_dom"/>
</dbReference>
<evidence type="ECO:0000256" key="1">
    <source>
        <dbReference type="ARBA" id="ARBA00022491"/>
    </source>
</evidence>
<accession>A0ABM8R9C9</accession>